<dbReference type="EMBL" id="FNIE01000017">
    <property type="protein sequence ID" value="SDP11646.1"/>
    <property type="molecule type" value="Genomic_DNA"/>
</dbReference>
<proteinExistence type="predicted"/>
<gene>
    <name evidence="2" type="ORF">SAMN05216259_117111</name>
</gene>
<accession>A0A1H0Q4L0</accession>
<reference evidence="2 3" key="1">
    <citation type="submission" date="2016-10" db="EMBL/GenBank/DDBJ databases">
        <authorList>
            <person name="de Groot N.N."/>
        </authorList>
    </citation>
    <scope>NUCLEOTIDE SEQUENCE [LARGE SCALE GENOMIC DNA]</scope>
    <source>
        <strain evidence="2 3">CGMCC 4.2022</strain>
    </source>
</reference>
<sequence>MTTAIRKVARSPECTAATSPDRTEQHLRCAGNAVLRIPSDLPHEVPVQAYHCGCDCHTGTTRHTLYVGRPETSPTAPGQGP</sequence>
<evidence type="ECO:0000313" key="3">
    <source>
        <dbReference type="Proteomes" id="UP000199341"/>
    </source>
</evidence>
<evidence type="ECO:0000313" key="2">
    <source>
        <dbReference type="EMBL" id="SDP11646.1"/>
    </source>
</evidence>
<name>A0A1H0Q4L0_9ACTN</name>
<dbReference type="AlphaFoldDB" id="A0A1H0Q4L0"/>
<dbReference type="Proteomes" id="UP000199341">
    <property type="component" value="Unassembled WGS sequence"/>
</dbReference>
<organism evidence="2 3">
    <name type="scientific">Actinacidiphila guanduensis</name>
    <dbReference type="NCBI Taxonomy" id="310781"/>
    <lineage>
        <taxon>Bacteria</taxon>
        <taxon>Bacillati</taxon>
        <taxon>Actinomycetota</taxon>
        <taxon>Actinomycetes</taxon>
        <taxon>Kitasatosporales</taxon>
        <taxon>Streptomycetaceae</taxon>
        <taxon>Actinacidiphila</taxon>
    </lineage>
</organism>
<protein>
    <submittedName>
        <fullName evidence="2">Uncharacterized protein</fullName>
    </submittedName>
</protein>
<feature type="region of interest" description="Disordered" evidence="1">
    <location>
        <begin position="1"/>
        <end position="23"/>
    </location>
</feature>
<evidence type="ECO:0000256" key="1">
    <source>
        <dbReference type="SAM" id="MobiDB-lite"/>
    </source>
</evidence>
<keyword evidence="3" id="KW-1185">Reference proteome</keyword>
<dbReference type="RefSeq" id="WP_093787717.1">
    <property type="nucleotide sequence ID" value="NZ_FNIE01000017.1"/>
</dbReference>